<reference evidence="2" key="1">
    <citation type="submission" date="2023-07" db="EMBL/GenBank/DDBJ databases">
        <authorList>
            <consortium name="CYATHOMIX"/>
        </authorList>
    </citation>
    <scope>NUCLEOTIDE SEQUENCE</scope>
    <source>
        <strain evidence="2">N/A</strain>
    </source>
</reference>
<name>A0AA36H5P8_CYLNA</name>
<keyword evidence="3" id="KW-1185">Reference proteome</keyword>
<sequence>MPRNWSVCLADRVKLEGVELQEIFVKQEDTPGYGRESKPSTSSADIPGTLSRSAPVAAKNAARVSRLLLKKEYPLDQKIFYCHNEDCNYVGPNATALHKHCKRMNHIREVPSYEECPVCRVNLRDIKALILHAIEHHQFNGEVRELDFDNSEAFEIWKEDVERKTSTRYSSRYTKRRNRIEYSNYRCDRSGTPRTKSRGLRKPHTKIVNKSCTAFLKVKKSLLNNSIHVEYCTSHLGHALQPRKAKNIPTTTAAINNEQIGGLASVDMHRNPQEAVSLMACKKLEIELKEKIDLVMIVARRLSDSGTQEASVRLARMLEKVNEALDSDNSEESRLKHVAFGCKKAQEATFLAEIK</sequence>
<dbReference type="PANTHER" id="PTHR33936">
    <property type="entry name" value="PROTEIN CBG17840"/>
    <property type="match status" value="1"/>
</dbReference>
<dbReference type="EMBL" id="CATQJL010000305">
    <property type="protein sequence ID" value="CAJ0604245.1"/>
    <property type="molecule type" value="Genomic_DNA"/>
</dbReference>
<dbReference type="Proteomes" id="UP001176961">
    <property type="component" value="Unassembled WGS sequence"/>
</dbReference>
<evidence type="ECO:0008006" key="4">
    <source>
        <dbReference type="Google" id="ProtNLM"/>
    </source>
</evidence>
<evidence type="ECO:0000256" key="1">
    <source>
        <dbReference type="SAM" id="MobiDB-lite"/>
    </source>
</evidence>
<feature type="region of interest" description="Disordered" evidence="1">
    <location>
        <begin position="29"/>
        <end position="50"/>
    </location>
</feature>
<protein>
    <recommendedName>
        <fullName evidence="4">C2H2-type domain-containing protein</fullName>
    </recommendedName>
</protein>
<organism evidence="2 3">
    <name type="scientific">Cylicocyclus nassatus</name>
    <name type="common">Nematode worm</name>
    <dbReference type="NCBI Taxonomy" id="53992"/>
    <lineage>
        <taxon>Eukaryota</taxon>
        <taxon>Metazoa</taxon>
        <taxon>Ecdysozoa</taxon>
        <taxon>Nematoda</taxon>
        <taxon>Chromadorea</taxon>
        <taxon>Rhabditida</taxon>
        <taxon>Rhabditina</taxon>
        <taxon>Rhabditomorpha</taxon>
        <taxon>Strongyloidea</taxon>
        <taxon>Strongylidae</taxon>
        <taxon>Cylicocyclus</taxon>
    </lineage>
</organism>
<accession>A0AA36H5P8</accession>
<dbReference type="InterPro" id="IPR052797">
    <property type="entry name" value="RegFact_GeneExpr_CellDeath"/>
</dbReference>
<comment type="caution">
    <text evidence="2">The sequence shown here is derived from an EMBL/GenBank/DDBJ whole genome shotgun (WGS) entry which is preliminary data.</text>
</comment>
<evidence type="ECO:0000313" key="3">
    <source>
        <dbReference type="Proteomes" id="UP001176961"/>
    </source>
</evidence>
<proteinExistence type="predicted"/>
<evidence type="ECO:0000313" key="2">
    <source>
        <dbReference type="EMBL" id="CAJ0604245.1"/>
    </source>
</evidence>
<gene>
    <name evidence="2" type="ORF">CYNAS_LOCUS16228</name>
</gene>
<dbReference type="AlphaFoldDB" id="A0AA36H5P8"/>
<dbReference type="PANTHER" id="PTHR33936:SF25">
    <property type="entry name" value="C2H2-TYPE DOMAIN-CONTAINING PROTEIN"/>
    <property type="match status" value="1"/>
</dbReference>